<reference evidence="2" key="1">
    <citation type="submission" date="2020-05" db="EMBL/GenBank/DDBJ databases">
        <authorList>
            <person name="Chiriac C."/>
            <person name="Salcher M."/>
            <person name="Ghai R."/>
            <person name="Kavagutti S V."/>
        </authorList>
    </citation>
    <scope>NUCLEOTIDE SEQUENCE</scope>
</reference>
<evidence type="ECO:0000313" key="2">
    <source>
        <dbReference type="EMBL" id="CAB4338318.1"/>
    </source>
</evidence>
<feature type="transmembrane region" description="Helical" evidence="1">
    <location>
        <begin position="30"/>
        <end position="63"/>
    </location>
</feature>
<protein>
    <submittedName>
        <fullName evidence="2">Unannotated protein</fullName>
    </submittedName>
</protein>
<accession>A0A6J5ZA41</accession>
<gene>
    <name evidence="2" type="ORF">UFOPK3522_00364</name>
</gene>
<name>A0A6J5ZA41_9ZZZZ</name>
<feature type="transmembrane region" description="Helical" evidence="1">
    <location>
        <begin position="75"/>
        <end position="100"/>
    </location>
</feature>
<evidence type="ECO:0000256" key="1">
    <source>
        <dbReference type="SAM" id="Phobius"/>
    </source>
</evidence>
<keyword evidence="1" id="KW-0472">Membrane</keyword>
<organism evidence="2">
    <name type="scientific">freshwater metagenome</name>
    <dbReference type="NCBI Taxonomy" id="449393"/>
    <lineage>
        <taxon>unclassified sequences</taxon>
        <taxon>metagenomes</taxon>
        <taxon>ecological metagenomes</taxon>
    </lineage>
</organism>
<dbReference type="AlphaFoldDB" id="A0A6J5ZA41"/>
<proteinExistence type="predicted"/>
<dbReference type="EMBL" id="CAESAO010000018">
    <property type="protein sequence ID" value="CAB4338318.1"/>
    <property type="molecule type" value="Genomic_DNA"/>
</dbReference>
<keyword evidence="1" id="KW-1133">Transmembrane helix</keyword>
<sequence length="110" mass="11158">MQPPTTAPVAQPVAPAAGTVPIQPGQGGLAIAAFVCGLIGLLTSWCCIGIPLAIAAVVCGILGKKEAEKRGASNWMWMTGLILGAVALVIFVIMLIIGVASTDFNTINTN</sequence>
<keyword evidence="1" id="KW-0812">Transmembrane</keyword>